<protein>
    <submittedName>
        <fullName evidence="2">Uncharacterized protein</fullName>
    </submittedName>
</protein>
<keyword evidence="1" id="KW-0732">Signal</keyword>
<sequence length="265" mass="29271">MAFANSISISLLLIVAVSCLMMISAEEEVPSVDQQAPTENRQSKQIYLVPQLSSAASYLSGSPYELPLMMPRQSPFIQRYPVRKQQQLASLNRPYDYPLLSSPELKYDREEEEEGETPAAWRYHEGADDFGPLKLWKRNFNREATITVHPVATECLIANIATEGLGPCKRASQANHGKIDILMPAAAQTAVIAITAGSPVNTRIKLICTAITDASIYTQTGPILLATDTPRTEIGYLQLVVSSTAANAVVKCYWNSYRHYTATYP</sequence>
<evidence type="ECO:0000313" key="3">
    <source>
        <dbReference type="Proteomes" id="UP000000305"/>
    </source>
</evidence>
<accession>E9GVQ4</accession>
<organism evidence="2 3">
    <name type="scientific">Daphnia pulex</name>
    <name type="common">Water flea</name>
    <dbReference type="NCBI Taxonomy" id="6669"/>
    <lineage>
        <taxon>Eukaryota</taxon>
        <taxon>Metazoa</taxon>
        <taxon>Ecdysozoa</taxon>
        <taxon>Arthropoda</taxon>
        <taxon>Crustacea</taxon>
        <taxon>Branchiopoda</taxon>
        <taxon>Diplostraca</taxon>
        <taxon>Cladocera</taxon>
        <taxon>Anomopoda</taxon>
        <taxon>Daphniidae</taxon>
        <taxon>Daphnia</taxon>
    </lineage>
</organism>
<evidence type="ECO:0000256" key="1">
    <source>
        <dbReference type="SAM" id="SignalP"/>
    </source>
</evidence>
<feature type="signal peptide" evidence="1">
    <location>
        <begin position="1"/>
        <end position="25"/>
    </location>
</feature>
<dbReference type="OrthoDB" id="6344308at2759"/>
<name>E9GVQ4_DAPPU</name>
<dbReference type="HOGENOM" id="CLU_097676_0_0_1"/>
<dbReference type="EMBL" id="GL732568">
    <property type="protein sequence ID" value="EFX76448.1"/>
    <property type="molecule type" value="Genomic_DNA"/>
</dbReference>
<feature type="chain" id="PRO_5003237494" evidence="1">
    <location>
        <begin position="26"/>
        <end position="265"/>
    </location>
</feature>
<keyword evidence="3" id="KW-1185">Reference proteome</keyword>
<dbReference type="KEGG" id="dpx:DAPPUDRAFT_306181"/>
<proteinExistence type="predicted"/>
<reference evidence="2 3" key="1">
    <citation type="journal article" date="2011" name="Science">
        <title>The ecoresponsive genome of Daphnia pulex.</title>
        <authorList>
            <person name="Colbourne J.K."/>
            <person name="Pfrender M.E."/>
            <person name="Gilbert D."/>
            <person name="Thomas W.K."/>
            <person name="Tucker A."/>
            <person name="Oakley T.H."/>
            <person name="Tokishita S."/>
            <person name="Aerts A."/>
            <person name="Arnold G.J."/>
            <person name="Basu M.K."/>
            <person name="Bauer D.J."/>
            <person name="Caceres C.E."/>
            <person name="Carmel L."/>
            <person name="Casola C."/>
            <person name="Choi J.H."/>
            <person name="Detter J.C."/>
            <person name="Dong Q."/>
            <person name="Dusheyko S."/>
            <person name="Eads B.D."/>
            <person name="Frohlich T."/>
            <person name="Geiler-Samerotte K.A."/>
            <person name="Gerlach D."/>
            <person name="Hatcher P."/>
            <person name="Jogdeo S."/>
            <person name="Krijgsveld J."/>
            <person name="Kriventseva E.V."/>
            <person name="Kultz D."/>
            <person name="Laforsch C."/>
            <person name="Lindquist E."/>
            <person name="Lopez J."/>
            <person name="Manak J.R."/>
            <person name="Muller J."/>
            <person name="Pangilinan J."/>
            <person name="Patwardhan R.P."/>
            <person name="Pitluck S."/>
            <person name="Pritham E.J."/>
            <person name="Rechtsteiner A."/>
            <person name="Rho M."/>
            <person name="Rogozin I.B."/>
            <person name="Sakarya O."/>
            <person name="Salamov A."/>
            <person name="Schaack S."/>
            <person name="Shapiro H."/>
            <person name="Shiga Y."/>
            <person name="Skalitzky C."/>
            <person name="Smith Z."/>
            <person name="Souvorov A."/>
            <person name="Sung W."/>
            <person name="Tang Z."/>
            <person name="Tsuchiya D."/>
            <person name="Tu H."/>
            <person name="Vos H."/>
            <person name="Wang M."/>
            <person name="Wolf Y.I."/>
            <person name="Yamagata H."/>
            <person name="Yamada T."/>
            <person name="Ye Y."/>
            <person name="Shaw J.R."/>
            <person name="Andrews J."/>
            <person name="Crease T.J."/>
            <person name="Tang H."/>
            <person name="Lucas S.M."/>
            <person name="Robertson H.M."/>
            <person name="Bork P."/>
            <person name="Koonin E.V."/>
            <person name="Zdobnov E.M."/>
            <person name="Grigoriev I.V."/>
            <person name="Lynch M."/>
            <person name="Boore J.L."/>
        </authorList>
    </citation>
    <scope>NUCLEOTIDE SEQUENCE [LARGE SCALE GENOMIC DNA]</scope>
</reference>
<dbReference type="Proteomes" id="UP000000305">
    <property type="component" value="Unassembled WGS sequence"/>
</dbReference>
<evidence type="ECO:0000313" key="2">
    <source>
        <dbReference type="EMBL" id="EFX76448.1"/>
    </source>
</evidence>
<dbReference type="AlphaFoldDB" id="E9GVQ4"/>
<gene>
    <name evidence="2" type="ORF">DAPPUDRAFT_306181</name>
</gene>
<dbReference type="InParanoid" id="E9GVQ4"/>